<dbReference type="Proteomes" id="UP001497516">
    <property type="component" value="Chromosome 9"/>
</dbReference>
<organism evidence="1 2">
    <name type="scientific">Linum trigynum</name>
    <dbReference type="NCBI Taxonomy" id="586398"/>
    <lineage>
        <taxon>Eukaryota</taxon>
        <taxon>Viridiplantae</taxon>
        <taxon>Streptophyta</taxon>
        <taxon>Embryophyta</taxon>
        <taxon>Tracheophyta</taxon>
        <taxon>Spermatophyta</taxon>
        <taxon>Magnoliopsida</taxon>
        <taxon>eudicotyledons</taxon>
        <taxon>Gunneridae</taxon>
        <taxon>Pentapetalae</taxon>
        <taxon>rosids</taxon>
        <taxon>fabids</taxon>
        <taxon>Malpighiales</taxon>
        <taxon>Linaceae</taxon>
        <taxon>Linum</taxon>
    </lineage>
</organism>
<proteinExistence type="predicted"/>
<name>A0AAV2GS44_9ROSI</name>
<protein>
    <recommendedName>
        <fullName evidence="3">RNase H type-1 domain-containing protein</fullName>
    </recommendedName>
</protein>
<accession>A0AAV2GS44</accession>
<reference evidence="1 2" key="1">
    <citation type="submission" date="2024-04" db="EMBL/GenBank/DDBJ databases">
        <authorList>
            <person name="Fracassetti M."/>
        </authorList>
    </citation>
    <scope>NUCLEOTIDE SEQUENCE [LARGE SCALE GENOMIC DNA]</scope>
</reference>
<evidence type="ECO:0000313" key="2">
    <source>
        <dbReference type="Proteomes" id="UP001497516"/>
    </source>
</evidence>
<keyword evidence="2" id="KW-1185">Reference proteome</keyword>
<dbReference type="AlphaFoldDB" id="A0AAV2GS44"/>
<dbReference type="PANTHER" id="PTHR47723:SF13">
    <property type="entry name" value="PUTATIVE-RELATED"/>
    <property type="match status" value="1"/>
</dbReference>
<evidence type="ECO:0008006" key="3">
    <source>
        <dbReference type="Google" id="ProtNLM"/>
    </source>
</evidence>
<dbReference type="InterPro" id="IPR053151">
    <property type="entry name" value="RNase_H-like"/>
</dbReference>
<evidence type="ECO:0000313" key="1">
    <source>
        <dbReference type="EMBL" id="CAL1413606.1"/>
    </source>
</evidence>
<dbReference type="EMBL" id="OZ034822">
    <property type="protein sequence ID" value="CAL1413606.1"/>
    <property type="molecule type" value="Genomic_DNA"/>
</dbReference>
<dbReference type="PANTHER" id="PTHR47723">
    <property type="entry name" value="OS05G0353850 PROTEIN"/>
    <property type="match status" value="1"/>
</dbReference>
<gene>
    <name evidence="1" type="ORF">LTRI10_LOCUS52825</name>
</gene>
<sequence>MFKNKKLTTSSLIDYVTTKGREWAKAWTNAKLQIDFKPPLPRTEALIGWKPPASGWMKLNTDGAARMNSGVATTGGILRNSFGDWRGGF</sequence>